<dbReference type="GeneID" id="6011681"/>
<dbReference type="RefSeq" id="XP_001835154.1">
    <property type="nucleotide sequence ID" value="XM_001835102.1"/>
</dbReference>
<accession>A8NNM3</accession>
<evidence type="ECO:0000259" key="1">
    <source>
        <dbReference type="Pfam" id="PF12937"/>
    </source>
</evidence>
<dbReference type="InParanoid" id="A8NNM3"/>
<keyword evidence="3" id="KW-1185">Reference proteome</keyword>
<reference evidence="2 3" key="1">
    <citation type="journal article" date="2010" name="Proc. Natl. Acad. Sci. U.S.A.">
        <title>Insights into evolution of multicellular fungi from the assembled chromosomes of the mushroom Coprinopsis cinerea (Coprinus cinereus).</title>
        <authorList>
            <person name="Stajich J.E."/>
            <person name="Wilke S.K."/>
            <person name="Ahren D."/>
            <person name="Au C.H."/>
            <person name="Birren B.W."/>
            <person name="Borodovsky M."/>
            <person name="Burns C."/>
            <person name="Canback B."/>
            <person name="Casselton L.A."/>
            <person name="Cheng C.K."/>
            <person name="Deng J."/>
            <person name="Dietrich F.S."/>
            <person name="Fargo D.C."/>
            <person name="Farman M.L."/>
            <person name="Gathman A.C."/>
            <person name="Goldberg J."/>
            <person name="Guigo R."/>
            <person name="Hoegger P.J."/>
            <person name="Hooker J.B."/>
            <person name="Huggins A."/>
            <person name="James T.Y."/>
            <person name="Kamada T."/>
            <person name="Kilaru S."/>
            <person name="Kodira C."/>
            <person name="Kues U."/>
            <person name="Kupfer D."/>
            <person name="Kwan H.S."/>
            <person name="Lomsadze A."/>
            <person name="Li W."/>
            <person name="Lilly W.W."/>
            <person name="Ma L.J."/>
            <person name="Mackey A.J."/>
            <person name="Manning G."/>
            <person name="Martin F."/>
            <person name="Muraguchi H."/>
            <person name="Natvig D.O."/>
            <person name="Palmerini H."/>
            <person name="Ramesh M.A."/>
            <person name="Rehmeyer C.J."/>
            <person name="Roe B.A."/>
            <person name="Shenoy N."/>
            <person name="Stanke M."/>
            <person name="Ter-Hovhannisyan V."/>
            <person name="Tunlid A."/>
            <person name="Velagapudi R."/>
            <person name="Vision T.J."/>
            <person name="Zeng Q."/>
            <person name="Zolan M.E."/>
            <person name="Pukkila P.J."/>
        </authorList>
    </citation>
    <scope>NUCLEOTIDE SEQUENCE [LARGE SCALE GENOMIC DNA]</scope>
    <source>
        <strain evidence="3">Okayama-7 / 130 / ATCC MYA-4618 / FGSC 9003</strain>
    </source>
</reference>
<sequence length="559" mass="63701">MERIRVAPPLPPEILSEILNYFPDWEPNDIVRLATVSRAFYGACTRRLYREIYLYGEKQFRGCIETLAFNLTASSCVRTIDIIICENIHLDNAFKRTLRAAMQNIAPSVTALCFKLSFESQVDPLLRRVSFPRLSKFSTRSGLTKDVARFLNQHSTIEELMIGPGVDVPKSSSERSRKDICVELPALRRFYGPSEALAILLPKSRVTHVAFKGAVCDGIMDALASSEIPLKKLTFETALSFPVHTAFTDFSGRFTHLGKLRFYSVKLGEWSFNSPFFASLKSAIRHMPSLNRLDALNAFSFHYPDVPRSALETDYRCLMELTHVCPSLSFLTSPYGIWWGRLKGSGEWTPLCENIEALKWWWERTSLLLCLQRRAFQVFVKEPSPETASQTEEIDSLNRKVGDIASRVLNRAYGKDGTGTTLLQVPVRGTRQQLVQPYEEMELEQIPYTPSFVWHHFTTSIGIASLYPIDLGDYDDDTLTTPFLNDDDIPLLDENQKEMMDFVLDLFWTSMFGGGLALGWYVRDPVGDWGKRMLKLYVQSLSSQFFKRHGLRPRASSQV</sequence>
<dbReference type="AlphaFoldDB" id="A8NNM3"/>
<dbReference type="VEuPathDB" id="FungiDB:CC1G_07296"/>
<protein>
    <recommendedName>
        <fullName evidence="1">F-box domain-containing protein</fullName>
    </recommendedName>
</protein>
<dbReference type="Proteomes" id="UP000001861">
    <property type="component" value="Unassembled WGS sequence"/>
</dbReference>
<dbReference type="Pfam" id="PF12937">
    <property type="entry name" value="F-box-like"/>
    <property type="match status" value="1"/>
</dbReference>
<comment type="caution">
    <text evidence="2">The sequence shown here is derived from an EMBL/GenBank/DDBJ whole genome shotgun (WGS) entry which is preliminary data.</text>
</comment>
<dbReference type="OrthoDB" id="3190489at2759"/>
<dbReference type="InterPro" id="IPR036047">
    <property type="entry name" value="F-box-like_dom_sf"/>
</dbReference>
<gene>
    <name evidence="2" type="ORF">CC1G_07296</name>
</gene>
<evidence type="ECO:0000313" key="2">
    <source>
        <dbReference type="EMBL" id="EAU86638.1"/>
    </source>
</evidence>
<dbReference type="KEGG" id="cci:CC1G_07296"/>
<evidence type="ECO:0000313" key="3">
    <source>
        <dbReference type="Proteomes" id="UP000001861"/>
    </source>
</evidence>
<name>A8NNM3_COPC7</name>
<dbReference type="SUPFAM" id="SSF81383">
    <property type="entry name" value="F-box domain"/>
    <property type="match status" value="1"/>
</dbReference>
<dbReference type="InterPro" id="IPR001810">
    <property type="entry name" value="F-box_dom"/>
</dbReference>
<dbReference type="EMBL" id="AACS02000012">
    <property type="protein sequence ID" value="EAU86638.1"/>
    <property type="molecule type" value="Genomic_DNA"/>
</dbReference>
<proteinExistence type="predicted"/>
<feature type="domain" description="F-box" evidence="1">
    <location>
        <begin position="10"/>
        <end position="54"/>
    </location>
</feature>
<organism evidence="2 3">
    <name type="scientific">Coprinopsis cinerea (strain Okayama-7 / 130 / ATCC MYA-4618 / FGSC 9003)</name>
    <name type="common">Inky cap fungus</name>
    <name type="synonym">Hormographiella aspergillata</name>
    <dbReference type="NCBI Taxonomy" id="240176"/>
    <lineage>
        <taxon>Eukaryota</taxon>
        <taxon>Fungi</taxon>
        <taxon>Dikarya</taxon>
        <taxon>Basidiomycota</taxon>
        <taxon>Agaricomycotina</taxon>
        <taxon>Agaricomycetes</taxon>
        <taxon>Agaricomycetidae</taxon>
        <taxon>Agaricales</taxon>
        <taxon>Agaricineae</taxon>
        <taxon>Psathyrellaceae</taxon>
        <taxon>Coprinopsis</taxon>
    </lineage>
</organism>